<feature type="domain" description="RING-CH-type" evidence="4">
    <location>
        <begin position="40"/>
        <end position="84"/>
    </location>
</feature>
<dbReference type="Gene3D" id="1.25.40.10">
    <property type="entry name" value="Tetratricopeptide repeat domain"/>
    <property type="match status" value="1"/>
</dbReference>
<evidence type="ECO:0000256" key="1">
    <source>
        <dbReference type="ARBA" id="ARBA00022723"/>
    </source>
</evidence>
<dbReference type="Pfam" id="PF13424">
    <property type="entry name" value="TPR_12"/>
    <property type="match status" value="1"/>
</dbReference>
<dbReference type="InterPro" id="IPR013083">
    <property type="entry name" value="Znf_RING/FYVE/PHD"/>
</dbReference>
<reference evidence="5" key="1">
    <citation type="submission" date="2021-11" db="EMBL/GenBank/DDBJ databases">
        <authorList>
            <consortium name="Genoscope - CEA"/>
            <person name="William W."/>
        </authorList>
    </citation>
    <scope>NUCLEOTIDE SEQUENCE</scope>
</reference>
<evidence type="ECO:0000256" key="3">
    <source>
        <dbReference type="ARBA" id="ARBA00022833"/>
    </source>
</evidence>
<dbReference type="AlphaFoldDB" id="A0A8J2SKJ9"/>
<comment type="caution">
    <text evidence="5">The sequence shown here is derived from an EMBL/GenBank/DDBJ whole genome shotgun (WGS) entry which is preliminary data.</text>
</comment>
<dbReference type="InterPro" id="IPR011990">
    <property type="entry name" value="TPR-like_helical_dom_sf"/>
</dbReference>
<protein>
    <recommendedName>
        <fullName evidence="4">RING-CH-type domain-containing protein</fullName>
    </recommendedName>
</protein>
<keyword evidence="3" id="KW-0862">Zinc</keyword>
<dbReference type="Gene3D" id="3.30.40.10">
    <property type="entry name" value="Zinc/RING finger domain, C3HC4 (zinc finger)"/>
    <property type="match status" value="1"/>
</dbReference>
<sequence>MLLTQCAACGAEQYNANQKYTAAVAVAAEACAEDTKGQTCYICTQALHWKTKEGLVRMCSCRGTAGFAHVSCLAEQVKILFEEAEENNLDLEPSWRRWNTCSLCEQSYHGVVKHALGWACWKTYVGRPEADWTRRSAMRQVANGLSAAGHHEDALTVEEAQLSMLRRIGASEYNILGVQNNLAASYAQLGRHDEASRIQGDVYHVHVKLNGEEHIGTLLAALDYATTLITLDRCQEVKSVLRKTMPVARRVLGENHEHTLKLRALYARALHEDTCAMLGRGDASLRYGQTVLVAREGDDVSALCDAVDALNT</sequence>
<name>A0A8J2SKJ9_9STRA</name>
<proteinExistence type="predicted"/>
<keyword evidence="6" id="KW-1185">Reference proteome</keyword>
<keyword evidence="2" id="KW-0863">Zinc-finger</keyword>
<dbReference type="EMBL" id="CAKKNE010000002">
    <property type="protein sequence ID" value="CAH0368727.1"/>
    <property type="molecule type" value="Genomic_DNA"/>
</dbReference>
<accession>A0A8J2SKJ9</accession>
<evidence type="ECO:0000259" key="4">
    <source>
        <dbReference type="Pfam" id="PF12906"/>
    </source>
</evidence>
<dbReference type="SUPFAM" id="SSF57850">
    <property type="entry name" value="RING/U-box"/>
    <property type="match status" value="1"/>
</dbReference>
<organism evidence="5 6">
    <name type="scientific">Pelagomonas calceolata</name>
    <dbReference type="NCBI Taxonomy" id="35677"/>
    <lineage>
        <taxon>Eukaryota</taxon>
        <taxon>Sar</taxon>
        <taxon>Stramenopiles</taxon>
        <taxon>Ochrophyta</taxon>
        <taxon>Pelagophyceae</taxon>
        <taxon>Pelagomonadales</taxon>
        <taxon>Pelagomonadaceae</taxon>
        <taxon>Pelagomonas</taxon>
    </lineage>
</organism>
<dbReference type="OrthoDB" id="5986190at2759"/>
<evidence type="ECO:0000313" key="5">
    <source>
        <dbReference type="EMBL" id="CAH0368727.1"/>
    </source>
</evidence>
<dbReference type="Proteomes" id="UP000789595">
    <property type="component" value="Unassembled WGS sequence"/>
</dbReference>
<keyword evidence="1" id="KW-0479">Metal-binding</keyword>
<dbReference type="SUPFAM" id="SSF48452">
    <property type="entry name" value="TPR-like"/>
    <property type="match status" value="1"/>
</dbReference>
<dbReference type="InterPro" id="IPR011016">
    <property type="entry name" value="Znf_RING-CH"/>
</dbReference>
<dbReference type="Pfam" id="PF12906">
    <property type="entry name" value="RINGv"/>
    <property type="match status" value="1"/>
</dbReference>
<evidence type="ECO:0000256" key="2">
    <source>
        <dbReference type="ARBA" id="ARBA00022771"/>
    </source>
</evidence>
<dbReference type="GO" id="GO:0008270">
    <property type="term" value="F:zinc ion binding"/>
    <property type="evidence" value="ECO:0007669"/>
    <property type="project" value="UniProtKB-KW"/>
</dbReference>
<gene>
    <name evidence="5" type="ORF">PECAL_2P18040</name>
</gene>
<evidence type="ECO:0000313" key="6">
    <source>
        <dbReference type="Proteomes" id="UP000789595"/>
    </source>
</evidence>